<evidence type="ECO:0000313" key="2">
    <source>
        <dbReference type="EMBL" id="KKL96888.1"/>
    </source>
</evidence>
<dbReference type="AlphaFoldDB" id="A0A0F9GDN6"/>
<sequence length="65" mass="7139">MDVIPEGFSPSAGFVILTVEGLLLGVFTPIGIKIIDIVLNIIKNVIMAKDLLFSFNRILLVIRAR</sequence>
<keyword evidence="1" id="KW-1133">Transmembrane helix</keyword>
<comment type="caution">
    <text evidence="2">The sequence shown here is derived from an EMBL/GenBank/DDBJ whole genome shotgun (WGS) entry which is preliminary data.</text>
</comment>
<reference evidence="2" key="1">
    <citation type="journal article" date="2015" name="Nature">
        <title>Complex archaea that bridge the gap between prokaryotes and eukaryotes.</title>
        <authorList>
            <person name="Spang A."/>
            <person name="Saw J.H."/>
            <person name="Jorgensen S.L."/>
            <person name="Zaremba-Niedzwiedzka K."/>
            <person name="Martijn J."/>
            <person name="Lind A.E."/>
            <person name="van Eijk R."/>
            <person name="Schleper C."/>
            <person name="Guy L."/>
            <person name="Ettema T.J."/>
        </authorList>
    </citation>
    <scope>NUCLEOTIDE SEQUENCE</scope>
</reference>
<dbReference type="EMBL" id="LAZR01018307">
    <property type="protein sequence ID" value="KKL96888.1"/>
    <property type="molecule type" value="Genomic_DNA"/>
</dbReference>
<feature type="transmembrane region" description="Helical" evidence="1">
    <location>
        <begin position="12"/>
        <end position="39"/>
    </location>
</feature>
<protein>
    <submittedName>
        <fullName evidence="2">Uncharacterized protein</fullName>
    </submittedName>
</protein>
<organism evidence="2">
    <name type="scientific">marine sediment metagenome</name>
    <dbReference type="NCBI Taxonomy" id="412755"/>
    <lineage>
        <taxon>unclassified sequences</taxon>
        <taxon>metagenomes</taxon>
        <taxon>ecological metagenomes</taxon>
    </lineage>
</organism>
<gene>
    <name evidence="2" type="ORF">LCGC14_1839950</name>
</gene>
<proteinExistence type="predicted"/>
<accession>A0A0F9GDN6</accession>
<evidence type="ECO:0000256" key="1">
    <source>
        <dbReference type="SAM" id="Phobius"/>
    </source>
</evidence>
<keyword evidence="1" id="KW-0812">Transmembrane</keyword>
<keyword evidence="1" id="KW-0472">Membrane</keyword>
<name>A0A0F9GDN6_9ZZZZ</name>